<dbReference type="EC" id="3.1.11.5" evidence="6"/>
<feature type="domain" description="ATP-dependent RecD2 DNA helicase SH3" evidence="5">
    <location>
        <begin position="573"/>
        <end position="639"/>
    </location>
</feature>
<feature type="domain" description="ATP-dependent RecD2 DNA helicase-like helix-hairpin-helix" evidence="4">
    <location>
        <begin position="150"/>
        <end position="235"/>
    </location>
</feature>
<dbReference type="PANTHER" id="PTHR43788">
    <property type="entry name" value="DNA2/NAM7 HELICASE FAMILY MEMBER"/>
    <property type="match status" value="1"/>
</dbReference>
<sequence length="735" mass="84624">MQEVHCSFYKKINELDDGTYSIARYHAISEVPKLALWKQDIFTVLGRDLPRQKNREIIFYGEWKENIYKKRKSLQFHAERFKVLLPETKEAIQEVLADEVPGIGKKTAKAIVDAFGTDTFHVLKEPPKHETIPRIKLMAVRNFIKAEERKERLCYLMGTYDLKKGQARKVLKAFGEDATEMLDANIYNLYKAGISLADIEMNHEPSEEEKNDTIRIRCGIYSAITRLCKNKGHTFIYENDLINETYYVMHKSVPKATIMFALDYFKSQLVDESIVYEDGKFFLQEYYDAEMLLNKMIRERLGEKILSEDERAKMIEEINDLAREEKILLASQQQEAVIKSQIYNLSILTGGPGTGKTLTIDIMIKCFLKRGKSVLLMAPTGCATKRMISATHYENGGTIHSKLGYFLDDEFVANRMVNEDVVIVDESSMIGCKLFRDIFTQVRPDATLIFVGDKDQLQSIEPGQVFTDMIDSKVIPTTILDHIFRQGQNSMIPINAKLINEGNPKMIWNERDFQLIRIEGNDKMIEEEISKKIPQIYEMNYENREYSDVQLLSPLRKKFSRSGKVALTSTEYLNPVIRDLINPYATPDSKEYVETYGKRFYMGDKVLETSNSNINGIVNGDIGKIIKIDPKDFTITIQFDEKTVKYKKENFATLTLAYGVSIHKSQGQEYPIVIIPLMKSYHRMLTRRLLYTAVTRAKEKVIFIGSLAAFFMAVNDDFSEARNTNLLNLLTQKAQ</sequence>
<keyword evidence="6" id="KW-0378">Hydrolase</keyword>
<dbReference type="InterPro" id="IPR029493">
    <property type="entry name" value="RecD2-like_HHH"/>
</dbReference>
<reference evidence="7 9" key="2">
    <citation type="journal article" date="2020" name="Cell Host Microbe">
        <title>Functional and Genomic Variation between Human-Derived Isolates of Lachnospiraceae Reveals Inter- and Intra-Species Diversity.</title>
        <authorList>
            <person name="Sorbara M.T."/>
            <person name="Littmann E.R."/>
            <person name="Fontana E."/>
            <person name="Moody T.U."/>
            <person name="Kohout C.E."/>
            <person name="Gjonbalaj M."/>
            <person name="Eaton V."/>
            <person name="Seok R."/>
            <person name="Leiner I.M."/>
            <person name="Pamer E.G."/>
        </authorList>
    </citation>
    <scope>NUCLEOTIDE SEQUENCE [LARGE SCALE GENOMIC DNA]</scope>
    <source>
        <strain evidence="7 9">MSK.14.57</strain>
    </source>
</reference>
<dbReference type="CDD" id="cd17933">
    <property type="entry name" value="DEXSc_RecD-like"/>
    <property type="match status" value="1"/>
</dbReference>
<dbReference type="InterPro" id="IPR041451">
    <property type="entry name" value="RecD2_SH13"/>
</dbReference>
<feature type="domain" description="UvrD-like helicase C-terminal" evidence="3">
    <location>
        <begin position="657"/>
        <end position="704"/>
    </location>
</feature>
<dbReference type="Pfam" id="PF13604">
    <property type="entry name" value="AAA_30"/>
    <property type="match status" value="1"/>
</dbReference>
<keyword evidence="1" id="KW-0547">Nucleotide-binding</keyword>
<accession>A0A173UU92</accession>
<dbReference type="PANTHER" id="PTHR43788:SF6">
    <property type="entry name" value="DNA HELICASE B"/>
    <property type="match status" value="1"/>
</dbReference>
<dbReference type="GO" id="GO:0008854">
    <property type="term" value="F:exodeoxyribonuclease V activity"/>
    <property type="evidence" value="ECO:0007669"/>
    <property type="project" value="UniProtKB-EC"/>
</dbReference>
<dbReference type="Gene3D" id="3.40.50.300">
    <property type="entry name" value="P-loop containing nucleotide triphosphate hydrolases"/>
    <property type="match status" value="2"/>
</dbReference>
<dbReference type="InterPro" id="IPR027785">
    <property type="entry name" value="UvrD-like_helicase_C"/>
</dbReference>
<dbReference type="RefSeq" id="WP_044923698.1">
    <property type="nucleotide sequence ID" value="NZ_CYXY01000027.1"/>
</dbReference>
<protein>
    <submittedName>
        <fullName evidence="7">AAA family ATPase</fullName>
    </submittedName>
    <submittedName>
        <fullName evidence="6">Exodeoxyribonuclease V alpha chain</fullName>
        <ecNumber evidence="6">3.1.11.5</ecNumber>
    </submittedName>
</protein>
<dbReference type="SUPFAM" id="SSF52540">
    <property type="entry name" value="P-loop containing nucleoside triphosphate hydrolases"/>
    <property type="match status" value="2"/>
</dbReference>
<evidence type="ECO:0000259" key="3">
    <source>
        <dbReference type="Pfam" id="PF13538"/>
    </source>
</evidence>
<dbReference type="Gene3D" id="2.30.30.940">
    <property type="match status" value="1"/>
</dbReference>
<dbReference type="Proteomes" id="UP001644750">
    <property type="component" value="Unassembled WGS sequence"/>
</dbReference>
<dbReference type="InterPro" id="IPR027417">
    <property type="entry name" value="P-loop_NTPase"/>
</dbReference>
<dbReference type="Proteomes" id="UP000095553">
    <property type="component" value="Unassembled WGS sequence"/>
</dbReference>
<evidence type="ECO:0000313" key="8">
    <source>
        <dbReference type="Proteomes" id="UP000095553"/>
    </source>
</evidence>
<evidence type="ECO:0000259" key="4">
    <source>
        <dbReference type="Pfam" id="PF14490"/>
    </source>
</evidence>
<evidence type="ECO:0000256" key="2">
    <source>
        <dbReference type="ARBA" id="ARBA00022840"/>
    </source>
</evidence>
<dbReference type="GO" id="GO:0005524">
    <property type="term" value="F:ATP binding"/>
    <property type="evidence" value="ECO:0007669"/>
    <property type="project" value="UniProtKB-KW"/>
</dbReference>
<reference evidence="7" key="3">
    <citation type="submission" date="2020-02" db="EMBL/GenBank/DDBJ databases">
        <authorList>
            <person name="Littmann E."/>
            <person name="Sorbara M."/>
        </authorList>
    </citation>
    <scope>NUCLEOTIDE SEQUENCE</scope>
    <source>
        <strain evidence="7">MSK.14.57</strain>
    </source>
</reference>
<keyword evidence="2" id="KW-0067">ATP-binding</keyword>
<dbReference type="AlphaFoldDB" id="A0A173UU92"/>
<keyword evidence="9" id="KW-1185">Reference proteome</keyword>
<evidence type="ECO:0000259" key="5">
    <source>
        <dbReference type="Pfam" id="PF18335"/>
    </source>
</evidence>
<dbReference type="Pfam" id="PF14490">
    <property type="entry name" value="HHH_RecD2"/>
    <property type="match status" value="1"/>
</dbReference>
<dbReference type="Pfam" id="PF13538">
    <property type="entry name" value="UvrD_C_2"/>
    <property type="match status" value="1"/>
</dbReference>
<evidence type="ECO:0000313" key="6">
    <source>
        <dbReference type="EMBL" id="CUN17585.1"/>
    </source>
</evidence>
<evidence type="ECO:0000256" key="1">
    <source>
        <dbReference type="ARBA" id="ARBA00022741"/>
    </source>
</evidence>
<gene>
    <name evidence="6" type="primary">recD_2</name>
    <name evidence="6" type="ORF">ERS852571_02994</name>
    <name evidence="7" type="ORF">G5A72_08425</name>
</gene>
<evidence type="ECO:0000313" key="9">
    <source>
        <dbReference type="Proteomes" id="UP001644750"/>
    </source>
</evidence>
<proteinExistence type="predicted"/>
<dbReference type="Pfam" id="PF18335">
    <property type="entry name" value="SH3_13"/>
    <property type="match status" value="1"/>
</dbReference>
<dbReference type="CDD" id="cd18809">
    <property type="entry name" value="SF1_C_RecD"/>
    <property type="match status" value="1"/>
</dbReference>
<dbReference type="EMBL" id="JAAITB010000016">
    <property type="protein sequence ID" value="NSJ79606.1"/>
    <property type="molecule type" value="Genomic_DNA"/>
</dbReference>
<evidence type="ECO:0000313" key="7">
    <source>
        <dbReference type="EMBL" id="NSJ79606.1"/>
    </source>
</evidence>
<dbReference type="EMBL" id="CYXY01000027">
    <property type="protein sequence ID" value="CUN17585.1"/>
    <property type="molecule type" value="Genomic_DNA"/>
</dbReference>
<dbReference type="GO" id="GO:0003678">
    <property type="term" value="F:DNA helicase activity"/>
    <property type="evidence" value="ECO:0007669"/>
    <property type="project" value="UniProtKB-ARBA"/>
</dbReference>
<reference evidence="6 8" key="1">
    <citation type="submission" date="2015-09" db="EMBL/GenBank/DDBJ databases">
        <authorList>
            <consortium name="Pathogen Informatics"/>
        </authorList>
    </citation>
    <scope>NUCLEOTIDE SEQUENCE [LARGE SCALE GENOMIC DNA]</scope>
    <source>
        <strain evidence="6 8">2789STDY5834959</strain>
    </source>
</reference>
<organism evidence="6 8">
    <name type="scientific">Anaerostipes hadrus</name>
    <dbReference type="NCBI Taxonomy" id="649756"/>
    <lineage>
        <taxon>Bacteria</taxon>
        <taxon>Bacillati</taxon>
        <taxon>Bacillota</taxon>
        <taxon>Clostridia</taxon>
        <taxon>Lachnospirales</taxon>
        <taxon>Lachnospiraceae</taxon>
        <taxon>Anaerostipes</taxon>
    </lineage>
</organism>
<dbReference type="InterPro" id="IPR050534">
    <property type="entry name" value="Coronavir_polyprotein_1ab"/>
</dbReference>
<name>A0A173UU92_ANAHA</name>